<feature type="domain" description="Carboxyltransferase" evidence="4">
    <location>
        <begin position="30"/>
        <end position="303"/>
    </location>
</feature>
<keyword evidence="1" id="KW-0547">Nucleotide-binding</keyword>
<proteinExistence type="predicted"/>
<dbReference type="GO" id="GO:0016787">
    <property type="term" value="F:hydrolase activity"/>
    <property type="evidence" value="ECO:0007669"/>
    <property type="project" value="UniProtKB-KW"/>
</dbReference>
<organism evidence="5 6">
    <name type="scientific">Alloyangia pacifica</name>
    <dbReference type="NCBI Taxonomy" id="311180"/>
    <lineage>
        <taxon>Bacteria</taxon>
        <taxon>Pseudomonadati</taxon>
        <taxon>Pseudomonadota</taxon>
        <taxon>Alphaproteobacteria</taxon>
        <taxon>Rhodobacterales</taxon>
        <taxon>Roseobacteraceae</taxon>
        <taxon>Alloyangia</taxon>
    </lineage>
</organism>
<name>A0A1I6TFI4_9RHOB</name>
<dbReference type="Gene3D" id="2.40.100.10">
    <property type="entry name" value="Cyclophilin-like"/>
    <property type="match status" value="1"/>
</dbReference>
<dbReference type="SMART" id="SM00797">
    <property type="entry name" value="AHS2"/>
    <property type="match status" value="1"/>
</dbReference>
<dbReference type="GO" id="GO:0005524">
    <property type="term" value="F:ATP binding"/>
    <property type="evidence" value="ECO:0007669"/>
    <property type="project" value="UniProtKB-KW"/>
</dbReference>
<keyword evidence="6" id="KW-1185">Reference proteome</keyword>
<dbReference type="STRING" id="311180.SAMN04488050_10629"/>
<sequence>MTGTLTRELIVHRAGPAVTVQDGGRPGWIAYGLSRGGAMDRMALAEGAALLGQRESAALEMGGMGGRFEAGCDLRIALTGAPMRASVDGAPVTWHACHALPKGAVLEIGPLQAGAYGYLSVGGGFAPEDILGAVSAHLTAGLGRSVAAGDRIPVGVDKGGAVARKLAVEDRFSGGELRVVESLQTRLFPEDQRARLCTTRFTRDARANRMGVKVVPEGEPFGVEGGLSVVSEIITPGDIQVTGDGAPFVLLAECQTTGGYPRLATVIPADLPRIAQAPAGAELRFRFVSMDEALAAEAAHREALKALPRRVEPLVRHPGDVPDLLSYKLVSGFSNGEHHDH</sequence>
<dbReference type="InterPro" id="IPR029000">
    <property type="entry name" value="Cyclophilin-like_dom_sf"/>
</dbReference>
<dbReference type="PANTHER" id="PTHR43309:SF5">
    <property type="entry name" value="5-OXOPROLINASE SUBUNIT C"/>
    <property type="match status" value="1"/>
</dbReference>
<dbReference type="AlphaFoldDB" id="A0A1I6TFI4"/>
<accession>A0A1I6TFI4</accession>
<evidence type="ECO:0000313" key="6">
    <source>
        <dbReference type="Proteomes" id="UP000199392"/>
    </source>
</evidence>
<dbReference type="Proteomes" id="UP000199392">
    <property type="component" value="Unassembled WGS sequence"/>
</dbReference>
<dbReference type="PANTHER" id="PTHR43309">
    <property type="entry name" value="5-OXOPROLINASE SUBUNIT C"/>
    <property type="match status" value="1"/>
</dbReference>
<dbReference type="InterPro" id="IPR003778">
    <property type="entry name" value="CT_A_B"/>
</dbReference>
<keyword evidence="2 5" id="KW-0378">Hydrolase</keyword>
<evidence type="ECO:0000256" key="2">
    <source>
        <dbReference type="ARBA" id="ARBA00022801"/>
    </source>
</evidence>
<evidence type="ECO:0000259" key="4">
    <source>
        <dbReference type="SMART" id="SM00797"/>
    </source>
</evidence>
<evidence type="ECO:0000256" key="3">
    <source>
        <dbReference type="ARBA" id="ARBA00022840"/>
    </source>
</evidence>
<dbReference type="EMBL" id="FOZW01000006">
    <property type="protein sequence ID" value="SFS87878.1"/>
    <property type="molecule type" value="Genomic_DNA"/>
</dbReference>
<protein>
    <submittedName>
        <fullName evidence="5">Allophanate hydrolase</fullName>
    </submittedName>
</protein>
<dbReference type="Pfam" id="PF02626">
    <property type="entry name" value="CT_A_B"/>
    <property type="match status" value="1"/>
</dbReference>
<keyword evidence="3" id="KW-0067">ATP-binding</keyword>
<dbReference type="InterPro" id="IPR052708">
    <property type="entry name" value="PxpC"/>
</dbReference>
<evidence type="ECO:0000313" key="5">
    <source>
        <dbReference type="EMBL" id="SFS87878.1"/>
    </source>
</evidence>
<reference evidence="6" key="1">
    <citation type="submission" date="2016-10" db="EMBL/GenBank/DDBJ databases">
        <authorList>
            <person name="Varghese N."/>
            <person name="Submissions S."/>
        </authorList>
    </citation>
    <scope>NUCLEOTIDE SEQUENCE [LARGE SCALE GENOMIC DNA]</scope>
    <source>
        <strain evidence="6">DSM 26894</strain>
    </source>
</reference>
<gene>
    <name evidence="5" type="ORF">SAMN04488050_10629</name>
</gene>
<evidence type="ECO:0000256" key="1">
    <source>
        <dbReference type="ARBA" id="ARBA00022741"/>
    </source>
</evidence>